<dbReference type="Proteomes" id="UP001177670">
    <property type="component" value="Unassembled WGS sequence"/>
</dbReference>
<accession>A0AA40FT33</accession>
<keyword evidence="2" id="KW-1185">Reference proteome</keyword>
<protein>
    <submittedName>
        <fullName evidence="1">Uncharacterized protein</fullName>
    </submittedName>
</protein>
<sequence length="73" mass="8165">MPTTYYPLRDIPLTLISHEPGSVAEWRGGNNNISRISCLEAITELRETELINDKLGEDIGAACEDSQQLKVYD</sequence>
<dbReference type="AlphaFoldDB" id="A0AA40FT33"/>
<reference evidence="1" key="1">
    <citation type="submission" date="2021-10" db="EMBL/GenBank/DDBJ databases">
        <title>Melipona bicolor Genome sequencing and assembly.</title>
        <authorList>
            <person name="Araujo N.S."/>
            <person name="Arias M.C."/>
        </authorList>
    </citation>
    <scope>NUCLEOTIDE SEQUENCE</scope>
    <source>
        <strain evidence="1">USP_2M_L1-L4_2017</strain>
        <tissue evidence="1">Whole body</tissue>
    </source>
</reference>
<proteinExistence type="predicted"/>
<evidence type="ECO:0000313" key="1">
    <source>
        <dbReference type="EMBL" id="KAK1124860.1"/>
    </source>
</evidence>
<evidence type="ECO:0000313" key="2">
    <source>
        <dbReference type="Proteomes" id="UP001177670"/>
    </source>
</evidence>
<gene>
    <name evidence="1" type="ORF">K0M31_006213</name>
</gene>
<comment type="caution">
    <text evidence="1">The sequence shown here is derived from an EMBL/GenBank/DDBJ whole genome shotgun (WGS) entry which is preliminary data.</text>
</comment>
<organism evidence="1 2">
    <name type="scientific">Melipona bicolor</name>
    <dbReference type="NCBI Taxonomy" id="60889"/>
    <lineage>
        <taxon>Eukaryota</taxon>
        <taxon>Metazoa</taxon>
        <taxon>Ecdysozoa</taxon>
        <taxon>Arthropoda</taxon>
        <taxon>Hexapoda</taxon>
        <taxon>Insecta</taxon>
        <taxon>Pterygota</taxon>
        <taxon>Neoptera</taxon>
        <taxon>Endopterygota</taxon>
        <taxon>Hymenoptera</taxon>
        <taxon>Apocrita</taxon>
        <taxon>Aculeata</taxon>
        <taxon>Apoidea</taxon>
        <taxon>Anthophila</taxon>
        <taxon>Apidae</taxon>
        <taxon>Melipona</taxon>
    </lineage>
</organism>
<dbReference type="EMBL" id="JAHYIQ010000017">
    <property type="protein sequence ID" value="KAK1124860.1"/>
    <property type="molecule type" value="Genomic_DNA"/>
</dbReference>
<name>A0AA40FT33_9HYME</name>